<dbReference type="EMBL" id="KV419395">
    <property type="protein sequence ID" value="KZS98360.1"/>
    <property type="molecule type" value="Genomic_DNA"/>
</dbReference>
<gene>
    <name evidence="4" type="ORF">SISNIDRAFT_476840</name>
</gene>
<dbReference type="AlphaFoldDB" id="A0A165A1L1"/>
<organism evidence="4 5">
    <name type="scientific">Sistotremastrum niveocremeum HHB9708</name>
    <dbReference type="NCBI Taxonomy" id="1314777"/>
    <lineage>
        <taxon>Eukaryota</taxon>
        <taxon>Fungi</taxon>
        <taxon>Dikarya</taxon>
        <taxon>Basidiomycota</taxon>
        <taxon>Agaricomycotina</taxon>
        <taxon>Agaricomycetes</taxon>
        <taxon>Sistotremastrales</taxon>
        <taxon>Sistotremastraceae</taxon>
        <taxon>Sertulicium</taxon>
        <taxon>Sertulicium niveocremeum</taxon>
    </lineage>
</organism>
<evidence type="ECO:0000259" key="2">
    <source>
        <dbReference type="Pfam" id="PF09830"/>
    </source>
</evidence>
<dbReference type="OrthoDB" id="10267950at2759"/>
<dbReference type="InterPro" id="IPR036265">
    <property type="entry name" value="HIT-like_sf"/>
</dbReference>
<name>A0A165A1L1_9AGAM</name>
<dbReference type="InterPro" id="IPR009163">
    <property type="entry name" value="Ap4A_phos1/2"/>
</dbReference>
<dbReference type="Pfam" id="PF09830">
    <property type="entry name" value="ATP_transf"/>
    <property type="match status" value="1"/>
</dbReference>
<accession>A0A165A1L1</accession>
<keyword evidence="5" id="KW-1185">Reference proteome</keyword>
<keyword evidence="1" id="KW-0812">Transmembrane</keyword>
<protein>
    <submittedName>
        <fullName evidence="4">Uncharacterized protein</fullName>
    </submittedName>
</protein>
<dbReference type="GO" id="GO:0009117">
    <property type="term" value="P:nucleotide metabolic process"/>
    <property type="evidence" value="ECO:0007669"/>
    <property type="project" value="InterPro"/>
</dbReference>
<dbReference type="InterPro" id="IPR056144">
    <property type="entry name" value="DUF7727"/>
</dbReference>
<dbReference type="Pfam" id="PF24853">
    <property type="entry name" value="DUF7727"/>
    <property type="match status" value="1"/>
</dbReference>
<feature type="transmembrane region" description="Helical" evidence="1">
    <location>
        <begin position="98"/>
        <end position="118"/>
    </location>
</feature>
<reference evidence="4 5" key="1">
    <citation type="journal article" date="2016" name="Mol. Biol. Evol.">
        <title>Comparative Genomics of Early-Diverging Mushroom-Forming Fungi Provides Insights into the Origins of Lignocellulose Decay Capabilities.</title>
        <authorList>
            <person name="Nagy L.G."/>
            <person name="Riley R."/>
            <person name="Tritt A."/>
            <person name="Adam C."/>
            <person name="Daum C."/>
            <person name="Floudas D."/>
            <person name="Sun H."/>
            <person name="Yadav J.S."/>
            <person name="Pangilinan J."/>
            <person name="Larsson K.H."/>
            <person name="Matsuura K."/>
            <person name="Barry K."/>
            <person name="Labutti K."/>
            <person name="Kuo R."/>
            <person name="Ohm R.A."/>
            <person name="Bhattacharya S.S."/>
            <person name="Shirouzu T."/>
            <person name="Yoshinaga Y."/>
            <person name="Martin F.M."/>
            <person name="Grigoriev I.V."/>
            <person name="Hibbett D.S."/>
        </authorList>
    </citation>
    <scope>NUCLEOTIDE SEQUENCE [LARGE SCALE GENOMIC DNA]</scope>
    <source>
        <strain evidence="4 5">HHB9708</strain>
    </source>
</reference>
<evidence type="ECO:0000259" key="3">
    <source>
        <dbReference type="Pfam" id="PF24853"/>
    </source>
</evidence>
<feature type="transmembrane region" description="Helical" evidence="1">
    <location>
        <begin position="67"/>
        <end position="86"/>
    </location>
</feature>
<proteinExistence type="predicted"/>
<dbReference type="GO" id="GO:0003877">
    <property type="term" value="F:ATP:ADP adenylyltransferase activity"/>
    <property type="evidence" value="ECO:0007669"/>
    <property type="project" value="InterPro"/>
</dbReference>
<dbReference type="PANTHER" id="PTHR38420">
    <property type="entry name" value="AP-4-A PHOSPHORYLASE II"/>
    <property type="match status" value="1"/>
</dbReference>
<dbReference type="InterPro" id="IPR043171">
    <property type="entry name" value="Ap4A_phos1/2-like"/>
</dbReference>
<evidence type="ECO:0000313" key="5">
    <source>
        <dbReference type="Proteomes" id="UP000076722"/>
    </source>
</evidence>
<dbReference type="STRING" id="1314777.A0A165A1L1"/>
<feature type="domain" description="DUF7727" evidence="3">
    <location>
        <begin position="1"/>
        <end position="121"/>
    </location>
</feature>
<dbReference type="InterPro" id="IPR019200">
    <property type="entry name" value="ATP_adenylylTrfase_C"/>
</dbReference>
<keyword evidence="1" id="KW-0472">Membrane</keyword>
<feature type="transmembrane region" description="Helical" evidence="1">
    <location>
        <begin position="12"/>
        <end position="30"/>
    </location>
</feature>
<sequence>MGVFIWHDWARFVSLAASIYLVWAGYWAIFYRKFFWDIVGGIVRDPGGIQPSRGAEPFISVIVKAPIIQIMVIIVSLITLMVELPAPFIKGTSIYRSWTLRIVLLIFQAFLGVLLYQARDSGDLLFFPSTVHRHQEGGVEFEIRLCPALLHKPTLPTPHFSKSDASAAQEHKLKDPFAPPYNENLIVGETEVEGGEYVVLFTDFTRQLNKYSVVPSHFLLVTKEFASQSSPLTPSDLFQSYAILEAAKRANQPLFAFYNCGDLSGASQPHKHVQFIPAENNGPPIEKLANAQQVEEQDRPFVISSLPYANFIVRFPRGMSSQSDDSKTEILADSFMSLLDLVIHAVRYCPDYPTGAPSFNVVLTIDHLYVFPRRQENHTLRETGDLLSVNALGFAGMLLVKSETELKAVIDEGIVKILQGVAIPPVEAHVSPHQNDDIGNLA</sequence>
<dbReference type="Proteomes" id="UP000076722">
    <property type="component" value="Unassembled WGS sequence"/>
</dbReference>
<dbReference type="SUPFAM" id="SSF54197">
    <property type="entry name" value="HIT-like"/>
    <property type="match status" value="1"/>
</dbReference>
<feature type="domain" description="ATP adenylyltransferase C-terminal" evidence="2">
    <location>
        <begin position="305"/>
        <end position="424"/>
    </location>
</feature>
<keyword evidence="1" id="KW-1133">Transmembrane helix</keyword>
<dbReference type="Gene3D" id="3.30.428.70">
    <property type="match status" value="1"/>
</dbReference>
<evidence type="ECO:0000313" key="4">
    <source>
        <dbReference type="EMBL" id="KZS98360.1"/>
    </source>
</evidence>
<dbReference type="PANTHER" id="PTHR38420:SF1">
    <property type="entry name" value="PUTATIVE (AFU_ORTHOLOGUE AFUA_5G14690)-RELATED"/>
    <property type="match status" value="1"/>
</dbReference>
<evidence type="ECO:0000256" key="1">
    <source>
        <dbReference type="SAM" id="Phobius"/>
    </source>
</evidence>
<dbReference type="GO" id="GO:0005524">
    <property type="term" value="F:ATP binding"/>
    <property type="evidence" value="ECO:0007669"/>
    <property type="project" value="InterPro"/>
</dbReference>